<sequence length="354" mass="36549">MDKMKGLAKGGWHPKGDVSIKKDTWKSDLKGIATGKKKDPYEGGRNHQSAPLSSLRDPDAFGPPPKTRSMGAGGAISRTGTASAASTGPTGGLGGPAVESGYAQRKRMEEEEARQQAELEAERAAQARREEGYRRDTTGLSTAHLPAPPVRRGTPGSGTASPALPPRVPPRQNQAPTPGLPPRQNEYPDEYTPAPPPSYGEALKQPQAPTPQALPPRTLPPLNATSTNQGAATRLGQAGVSVPGFGTSGGGDGVNISSPRRAYDREQASGQLNELQQRFAKLNASTDERGNPITPAGSAGLASAAGKKAPPPPPPKKSNIVPYAGFGQSGASGSTSNEAPTPPPLPLGSKPKPF</sequence>
<feature type="compositionally biased region" description="Polar residues" evidence="1">
    <location>
        <begin position="329"/>
        <end position="339"/>
    </location>
</feature>
<dbReference type="GeneID" id="71983281"/>
<dbReference type="OrthoDB" id="3357271at2759"/>
<feature type="compositionally biased region" description="Basic and acidic residues" evidence="1">
    <location>
        <begin position="106"/>
        <end position="137"/>
    </location>
</feature>
<gene>
    <name evidence="2" type="ORF">CLAFUR5_03403</name>
</gene>
<feature type="compositionally biased region" description="Low complexity" evidence="1">
    <location>
        <begin position="295"/>
        <end position="308"/>
    </location>
</feature>
<feature type="region of interest" description="Disordered" evidence="1">
    <location>
        <begin position="1"/>
        <end position="354"/>
    </location>
</feature>
<accession>A0A9Q8L9C9</accession>
<feature type="compositionally biased region" description="Low complexity" evidence="1">
    <location>
        <begin position="75"/>
        <end position="88"/>
    </location>
</feature>
<reference evidence="2" key="1">
    <citation type="submission" date="2021-12" db="EMBL/GenBank/DDBJ databases">
        <authorList>
            <person name="Zaccaron A."/>
            <person name="Stergiopoulos I."/>
        </authorList>
    </citation>
    <scope>NUCLEOTIDE SEQUENCE</scope>
    <source>
        <strain evidence="2">Race5_Kim</strain>
    </source>
</reference>
<evidence type="ECO:0000313" key="2">
    <source>
        <dbReference type="EMBL" id="UJO13104.1"/>
    </source>
</evidence>
<evidence type="ECO:0000256" key="1">
    <source>
        <dbReference type="SAM" id="MobiDB-lite"/>
    </source>
</evidence>
<feature type="compositionally biased region" description="Pro residues" evidence="1">
    <location>
        <begin position="208"/>
        <end position="219"/>
    </location>
</feature>
<feature type="compositionally biased region" description="Basic and acidic residues" evidence="1">
    <location>
        <begin position="36"/>
        <end position="45"/>
    </location>
</feature>
<dbReference type="EMBL" id="CP090164">
    <property type="protein sequence ID" value="UJO13104.1"/>
    <property type="molecule type" value="Genomic_DNA"/>
</dbReference>
<protein>
    <submittedName>
        <fullName evidence="2">Uncharacterized protein</fullName>
    </submittedName>
</protein>
<dbReference type="AlphaFoldDB" id="A0A9Q8L9C9"/>
<organism evidence="2 3">
    <name type="scientific">Passalora fulva</name>
    <name type="common">Tomato leaf mold</name>
    <name type="synonym">Cladosporium fulvum</name>
    <dbReference type="NCBI Taxonomy" id="5499"/>
    <lineage>
        <taxon>Eukaryota</taxon>
        <taxon>Fungi</taxon>
        <taxon>Dikarya</taxon>
        <taxon>Ascomycota</taxon>
        <taxon>Pezizomycotina</taxon>
        <taxon>Dothideomycetes</taxon>
        <taxon>Dothideomycetidae</taxon>
        <taxon>Mycosphaerellales</taxon>
        <taxon>Mycosphaerellaceae</taxon>
        <taxon>Fulvia</taxon>
    </lineage>
</organism>
<evidence type="ECO:0000313" key="3">
    <source>
        <dbReference type="Proteomes" id="UP000756132"/>
    </source>
</evidence>
<dbReference type="Proteomes" id="UP000756132">
    <property type="component" value="Chromosome 2"/>
</dbReference>
<feature type="compositionally biased region" description="Basic and acidic residues" evidence="1">
    <location>
        <begin position="14"/>
        <end position="29"/>
    </location>
</feature>
<feature type="compositionally biased region" description="Pro residues" evidence="1">
    <location>
        <begin position="340"/>
        <end position="354"/>
    </location>
</feature>
<proteinExistence type="predicted"/>
<dbReference type="KEGG" id="ffu:CLAFUR5_03403"/>
<dbReference type="RefSeq" id="XP_047757470.1">
    <property type="nucleotide sequence ID" value="XM_047902551.1"/>
</dbReference>
<keyword evidence="3" id="KW-1185">Reference proteome</keyword>
<reference evidence="2" key="2">
    <citation type="journal article" date="2022" name="Microb. Genom.">
        <title>A chromosome-scale genome assembly of the tomato pathogen Cladosporium fulvum reveals a compartmentalized genome architecture and the presence of a dispensable chromosome.</title>
        <authorList>
            <person name="Zaccaron A.Z."/>
            <person name="Chen L.H."/>
            <person name="Samaras A."/>
            <person name="Stergiopoulos I."/>
        </authorList>
    </citation>
    <scope>NUCLEOTIDE SEQUENCE</scope>
    <source>
        <strain evidence="2">Race5_Kim</strain>
    </source>
</reference>
<name>A0A9Q8L9C9_PASFU</name>